<evidence type="ECO:0000256" key="1">
    <source>
        <dbReference type="ARBA" id="ARBA00004496"/>
    </source>
</evidence>
<keyword evidence="4" id="KW-0143">Chaperone</keyword>
<name>A0ABW5FM03_9PSEU</name>
<reference evidence="6" key="1">
    <citation type="journal article" date="2019" name="Int. J. Syst. Evol. Microbiol.">
        <title>The Global Catalogue of Microorganisms (GCM) 10K type strain sequencing project: providing services to taxonomists for standard genome sequencing and annotation.</title>
        <authorList>
            <consortium name="The Broad Institute Genomics Platform"/>
            <consortium name="The Broad Institute Genome Sequencing Center for Infectious Disease"/>
            <person name="Wu L."/>
            <person name="Ma J."/>
        </authorList>
    </citation>
    <scope>NUCLEOTIDE SEQUENCE [LARGE SCALE GENOMIC DNA]</scope>
    <source>
        <strain evidence="6">CGMCC 4.7645</strain>
    </source>
</reference>
<dbReference type="InterPro" id="IPR025734">
    <property type="entry name" value="EspG"/>
</dbReference>
<evidence type="ECO:0000313" key="5">
    <source>
        <dbReference type="EMBL" id="MFD2416063.1"/>
    </source>
</evidence>
<dbReference type="EMBL" id="JBHUKR010000004">
    <property type="protein sequence ID" value="MFD2416063.1"/>
    <property type="molecule type" value="Genomic_DNA"/>
</dbReference>
<keyword evidence="6" id="KW-1185">Reference proteome</keyword>
<evidence type="ECO:0000256" key="2">
    <source>
        <dbReference type="ARBA" id="ARBA00006411"/>
    </source>
</evidence>
<gene>
    <name evidence="5" type="ORF">ACFSXZ_06960</name>
</gene>
<evidence type="ECO:0000313" key="6">
    <source>
        <dbReference type="Proteomes" id="UP001597417"/>
    </source>
</evidence>
<organism evidence="5 6">
    <name type="scientific">Amycolatopsis pigmentata</name>
    <dbReference type="NCBI Taxonomy" id="450801"/>
    <lineage>
        <taxon>Bacteria</taxon>
        <taxon>Bacillati</taxon>
        <taxon>Actinomycetota</taxon>
        <taxon>Actinomycetes</taxon>
        <taxon>Pseudonocardiales</taxon>
        <taxon>Pseudonocardiaceae</taxon>
        <taxon>Amycolatopsis</taxon>
    </lineage>
</organism>
<comment type="subcellular location">
    <subcellularLocation>
        <location evidence="1">Cytoplasm</location>
    </subcellularLocation>
</comment>
<proteinExistence type="inferred from homology"/>
<dbReference type="RefSeq" id="WP_378262438.1">
    <property type="nucleotide sequence ID" value="NZ_JBHUKR010000004.1"/>
</dbReference>
<sequence>MARRMPAVGGVVLSHLEFDLLWSDLDLGAPPYPLEIRSHGFTMAERDQLGGRVFESLDEAGLIDGDEVAAWVEDLLVLLSRPVLSVDALIIGQVPLRLVAVAGHRQAVLAVLDHTELALRPIRPAELTEVVADVIGDVGAGPGQPVTLAREAFSAAMNAFASDGHEGFTAALAREGVTGRAVRALSSIVDSPRTCSGQFAANGPAGRSPIVAWFDTEAGRYGVTVEAAGAGRLVTVTPADKRWLAARLSALLDRVRGHDPAGEAPLSGILR</sequence>
<dbReference type="Pfam" id="PF14011">
    <property type="entry name" value="ESX-1_EspG"/>
    <property type="match status" value="1"/>
</dbReference>
<comment type="similarity">
    <text evidence="2">Belongs to the EspG family.</text>
</comment>
<dbReference type="Proteomes" id="UP001597417">
    <property type="component" value="Unassembled WGS sequence"/>
</dbReference>
<protein>
    <submittedName>
        <fullName evidence="5">ESX secretion-associated protein EspG</fullName>
    </submittedName>
</protein>
<comment type="caution">
    <text evidence="5">The sequence shown here is derived from an EMBL/GenBank/DDBJ whole genome shotgun (WGS) entry which is preliminary data.</text>
</comment>
<evidence type="ECO:0000256" key="3">
    <source>
        <dbReference type="ARBA" id="ARBA00022490"/>
    </source>
</evidence>
<evidence type="ECO:0000256" key="4">
    <source>
        <dbReference type="ARBA" id="ARBA00023186"/>
    </source>
</evidence>
<accession>A0ABW5FM03</accession>
<keyword evidence="3" id="KW-0963">Cytoplasm</keyword>